<sequence>MYQRLGIEHRFGLVYYPHITEQTVRRGDLVLRMFKANRAKDVNKINLKKEGSYRVKRVIWLGTYILEELLGNSIEHIWHGVYLKKYYV</sequence>
<keyword evidence="2" id="KW-1185">Reference proteome</keyword>
<proteinExistence type="predicted"/>
<accession>A0AAV3PW55</accession>
<organism evidence="1 2">
    <name type="scientific">Lithospermum erythrorhizon</name>
    <name type="common">Purple gromwell</name>
    <name type="synonym">Lithospermum officinale var. erythrorhizon</name>
    <dbReference type="NCBI Taxonomy" id="34254"/>
    <lineage>
        <taxon>Eukaryota</taxon>
        <taxon>Viridiplantae</taxon>
        <taxon>Streptophyta</taxon>
        <taxon>Embryophyta</taxon>
        <taxon>Tracheophyta</taxon>
        <taxon>Spermatophyta</taxon>
        <taxon>Magnoliopsida</taxon>
        <taxon>eudicotyledons</taxon>
        <taxon>Gunneridae</taxon>
        <taxon>Pentapetalae</taxon>
        <taxon>asterids</taxon>
        <taxon>lamiids</taxon>
        <taxon>Boraginales</taxon>
        <taxon>Boraginaceae</taxon>
        <taxon>Boraginoideae</taxon>
        <taxon>Lithospermeae</taxon>
        <taxon>Lithospermum</taxon>
    </lineage>
</organism>
<comment type="caution">
    <text evidence="1">The sequence shown here is derived from an EMBL/GenBank/DDBJ whole genome shotgun (WGS) entry which is preliminary data.</text>
</comment>
<reference evidence="1 2" key="1">
    <citation type="submission" date="2024-01" db="EMBL/GenBank/DDBJ databases">
        <title>The complete chloroplast genome sequence of Lithospermum erythrorhizon: insights into the phylogenetic relationship among Boraginaceae species and the maternal lineages of purple gromwells.</title>
        <authorList>
            <person name="Okada T."/>
            <person name="Watanabe K."/>
        </authorList>
    </citation>
    <scope>NUCLEOTIDE SEQUENCE [LARGE SCALE GENOMIC DNA]</scope>
</reference>
<evidence type="ECO:0000313" key="2">
    <source>
        <dbReference type="Proteomes" id="UP001454036"/>
    </source>
</evidence>
<dbReference type="AlphaFoldDB" id="A0AAV3PW55"/>
<dbReference type="Proteomes" id="UP001454036">
    <property type="component" value="Unassembled WGS sequence"/>
</dbReference>
<evidence type="ECO:0000313" key="1">
    <source>
        <dbReference type="EMBL" id="GAA0154458.1"/>
    </source>
</evidence>
<protein>
    <submittedName>
        <fullName evidence="1">Uncharacterized protein</fullName>
    </submittedName>
</protein>
<dbReference type="EMBL" id="BAABME010002401">
    <property type="protein sequence ID" value="GAA0154458.1"/>
    <property type="molecule type" value="Genomic_DNA"/>
</dbReference>
<name>A0AAV3PW55_LITER</name>
<gene>
    <name evidence="1" type="ORF">LIER_12430</name>
</gene>